<accession>B2VSY4</accession>
<evidence type="ECO:0000313" key="2">
    <source>
        <dbReference type="EMBL" id="EDU40206.1"/>
    </source>
</evidence>
<gene>
    <name evidence="2" type="ORF">PTRG_00768</name>
</gene>
<sequence>MDHTTAVNASLGLFRLRVDSWSGTGCRCMKGIARAMLELAGDMTGRLWEGASGWSLAPASRPHFSKARAGWSGPSSKHSTEFRPRPGSARARMAGGAQL</sequence>
<protein>
    <submittedName>
        <fullName evidence="2">Uncharacterized protein</fullName>
    </submittedName>
</protein>
<dbReference type="EMBL" id="DS231615">
    <property type="protein sequence ID" value="EDU40206.1"/>
    <property type="molecule type" value="Genomic_DNA"/>
</dbReference>
<evidence type="ECO:0000313" key="3">
    <source>
        <dbReference type="Proteomes" id="UP000001471"/>
    </source>
</evidence>
<reference evidence="3" key="1">
    <citation type="journal article" date="2013" name="G3 (Bethesda)">
        <title>Comparative genomics of a plant-pathogenic fungus, Pyrenophora tritici-repentis, reveals transduplication and the impact of repeat elements on pathogenicity and population divergence.</title>
        <authorList>
            <person name="Manning V.A."/>
            <person name="Pandelova I."/>
            <person name="Dhillon B."/>
            <person name="Wilhelm L.J."/>
            <person name="Goodwin S.B."/>
            <person name="Berlin A.M."/>
            <person name="Figueroa M."/>
            <person name="Freitag M."/>
            <person name="Hane J.K."/>
            <person name="Henrissat B."/>
            <person name="Holman W.H."/>
            <person name="Kodira C.D."/>
            <person name="Martin J."/>
            <person name="Oliver R.P."/>
            <person name="Robbertse B."/>
            <person name="Schackwitz W."/>
            <person name="Schwartz D.C."/>
            <person name="Spatafora J.W."/>
            <person name="Turgeon B.G."/>
            <person name="Yandava C."/>
            <person name="Young S."/>
            <person name="Zhou S."/>
            <person name="Zeng Q."/>
            <person name="Grigoriev I.V."/>
            <person name="Ma L.-J."/>
            <person name="Ciuffetti L.M."/>
        </authorList>
    </citation>
    <scope>NUCLEOTIDE SEQUENCE [LARGE SCALE GENOMIC DNA]</scope>
    <source>
        <strain evidence="3">Pt-1C-BFP</strain>
    </source>
</reference>
<organism evidence="2 3">
    <name type="scientific">Pyrenophora tritici-repentis (strain Pt-1C-BFP)</name>
    <name type="common">Wheat tan spot fungus</name>
    <name type="synonym">Drechslera tritici-repentis</name>
    <dbReference type="NCBI Taxonomy" id="426418"/>
    <lineage>
        <taxon>Eukaryota</taxon>
        <taxon>Fungi</taxon>
        <taxon>Dikarya</taxon>
        <taxon>Ascomycota</taxon>
        <taxon>Pezizomycotina</taxon>
        <taxon>Dothideomycetes</taxon>
        <taxon>Pleosporomycetidae</taxon>
        <taxon>Pleosporales</taxon>
        <taxon>Pleosporineae</taxon>
        <taxon>Pleosporaceae</taxon>
        <taxon>Pyrenophora</taxon>
    </lineage>
</organism>
<dbReference type="Proteomes" id="UP000001471">
    <property type="component" value="Unassembled WGS sequence"/>
</dbReference>
<dbReference type="InParanoid" id="B2VSY4"/>
<name>B2VSY4_PYRTR</name>
<proteinExistence type="predicted"/>
<dbReference type="AlphaFoldDB" id="B2VSY4"/>
<dbReference type="HOGENOM" id="CLU_2321538_0_0_1"/>
<evidence type="ECO:0000256" key="1">
    <source>
        <dbReference type="SAM" id="MobiDB-lite"/>
    </source>
</evidence>
<feature type="region of interest" description="Disordered" evidence="1">
    <location>
        <begin position="64"/>
        <end position="99"/>
    </location>
</feature>